<organism evidence="3 4">
    <name type="scientific">Chelatococcus albus</name>
    <dbReference type="NCBI Taxonomy" id="3047466"/>
    <lineage>
        <taxon>Bacteria</taxon>
        <taxon>Pseudomonadati</taxon>
        <taxon>Pseudomonadota</taxon>
        <taxon>Alphaproteobacteria</taxon>
        <taxon>Hyphomicrobiales</taxon>
        <taxon>Chelatococcaceae</taxon>
        <taxon>Chelatococcus</taxon>
    </lineage>
</organism>
<protein>
    <submittedName>
        <fullName evidence="3">GNAT family N-acetyltransferase</fullName>
        <ecNumber evidence="3">2.3.1.-</ecNumber>
    </submittedName>
</protein>
<evidence type="ECO:0000256" key="1">
    <source>
        <dbReference type="SAM" id="MobiDB-lite"/>
    </source>
</evidence>
<name>A0ABT7ADG7_9HYPH</name>
<proteinExistence type="predicted"/>
<comment type="caution">
    <text evidence="3">The sequence shown here is derived from an EMBL/GenBank/DDBJ whole genome shotgun (WGS) entry which is preliminary data.</text>
</comment>
<keyword evidence="3" id="KW-0012">Acyltransferase</keyword>
<dbReference type="RefSeq" id="WP_283739388.1">
    <property type="nucleotide sequence ID" value="NZ_JASJEV010000002.1"/>
</dbReference>
<keyword evidence="4" id="KW-1185">Reference proteome</keyword>
<dbReference type="InterPro" id="IPR038740">
    <property type="entry name" value="BioF2-like_GNAT_dom"/>
</dbReference>
<keyword evidence="3" id="KW-0687">Ribonucleoprotein</keyword>
<evidence type="ECO:0000259" key="2">
    <source>
        <dbReference type="Pfam" id="PF13480"/>
    </source>
</evidence>
<dbReference type="GO" id="GO:0016746">
    <property type="term" value="F:acyltransferase activity"/>
    <property type="evidence" value="ECO:0007669"/>
    <property type="project" value="UniProtKB-KW"/>
</dbReference>
<evidence type="ECO:0000313" key="4">
    <source>
        <dbReference type="Proteomes" id="UP001321492"/>
    </source>
</evidence>
<feature type="domain" description="BioF2-like acetyltransferase" evidence="2">
    <location>
        <begin position="213"/>
        <end position="346"/>
    </location>
</feature>
<dbReference type="SUPFAM" id="SSF55729">
    <property type="entry name" value="Acyl-CoA N-acyltransferases (Nat)"/>
    <property type="match status" value="1"/>
</dbReference>
<reference evidence="3 4" key="1">
    <citation type="submission" date="2023-05" db="EMBL/GenBank/DDBJ databases">
        <title>Chelatococcus sp. nov., a moderately thermophilic bacterium isolated from hot spring microbial mat.</title>
        <authorList>
            <person name="Hu C.-J."/>
            <person name="Li W.-J."/>
        </authorList>
    </citation>
    <scope>NUCLEOTIDE SEQUENCE [LARGE SCALE GENOMIC DNA]</scope>
    <source>
        <strain evidence="3 4">SYSU G07232</strain>
    </source>
</reference>
<feature type="compositionally biased region" description="Basic and acidic residues" evidence="1">
    <location>
        <begin position="19"/>
        <end position="32"/>
    </location>
</feature>
<accession>A0ABT7ADG7</accession>
<dbReference type="EC" id="2.3.1.-" evidence="3"/>
<dbReference type="EMBL" id="JASJEV010000002">
    <property type="protein sequence ID" value="MDJ1157388.1"/>
    <property type="molecule type" value="Genomic_DNA"/>
</dbReference>
<dbReference type="Proteomes" id="UP001321492">
    <property type="component" value="Unassembled WGS sequence"/>
</dbReference>
<keyword evidence="3" id="KW-0808">Transferase</keyword>
<feature type="region of interest" description="Disordered" evidence="1">
    <location>
        <begin position="1"/>
        <end position="42"/>
    </location>
</feature>
<sequence>MGEMTSINGNDAAAATARAARDSTRRLQDREAPSPFGGGGRLHAERRRVADLAPVLPAWQALAAHALDRNIFCEPAFAFAAARHLDAARELEAILVWDEGRSPALLGFFPLPTARRLFPPGLLGLWRSELAGLGTPLVAHARAEEILATFLDAVGAYRRGAAVLLPRIEADGGLARALDALAVRTGRGLWRFEPHARAVLPAGAAPEATLSGKKLKELRRQLRRLDEIGEVRFERARAPAAVAAAVERFLTLEAAGWKSARGTALLQRPDTAAFVRATMDRLALEERASVDLLMAGDRLVAAGLLLESGHRAWFWKIAYDEAFARFSPGVQLTLELARRQLQRGDIALTDSCAIADHPMIDHLWRDRMDIVDLCVAVRPGASPAASLAAWLEGRRRRLRVAAKHAYYRFKGGKIS</sequence>
<evidence type="ECO:0000313" key="3">
    <source>
        <dbReference type="EMBL" id="MDJ1157388.1"/>
    </source>
</evidence>
<gene>
    <name evidence="3" type="ORF">QNA08_03935</name>
</gene>
<dbReference type="InterPro" id="IPR016181">
    <property type="entry name" value="Acyl_CoA_acyltransferase"/>
</dbReference>
<dbReference type="GO" id="GO:0005840">
    <property type="term" value="C:ribosome"/>
    <property type="evidence" value="ECO:0007669"/>
    <property type="project" value="UniProtKB-KW"/>
</dbReference>
<keyword evidence="3" id="KW-0689">Ribosomal protein</keyword>
<dbReference type="Pfam" id="PF13480">
    <property type="entry name" value="Acetyltransf_6"/>
    <property type="match status" value="1"/>
</dbReference>